<comment type="subcellular location">
    <subcellularLocation>
        <location evidence="2">Cytoplasm</location>
    </subcellularLocation>
</comment>
<dbReference type="InterPro" id="IPR034694">
    <property type="entry name" value="HPF_long/plastid"/>
</dbReference>
<feature type="region of interest" description="Disordered" evidence="3">
    <location>
        <begin position="1"/>
        <end position="53"/>
    </location>
</feature>
<comment type="similarity">
    <text evidence="2">Belongs to the HPF/YfiA ribosome-associated protein family. Long HPF subfamily.</text>
</comment>
<feature type="domain" description="Sigma 54 modulation/S30EA ribosomal protein C-terminal" evidence="4">
    <location>
        <begin position="226"/>
        <end position="279"/>
    </location>
</feature>
<proteinExistence type="inferred from homology"/>
<reference evidence="5 6" key="1">
    <citation type="journal article" date="2019" name="Int. J. Syst. Evol. Microbiol.">
        <title>The Global Catalogue of Microorganisms (GCM) 10K type strain sequencing project: providing services to taxonomists for standard genome sequencing and annotation.</title>
        <authorList>
            <consortium name="The Broad Institute Genomics Platform"/>
            <consortium name="The Broad Institute Genome Sequencing Center for Infectious Disease"/>
            <person name="Wu L."/>
            <person name="Ma J."/>
        </authorList>
    </citation>
    <scope>NUCLEOTIDE SEQUENCE [LARGE SCALE GENOMIC DNA]</scope>
    <source>
        <strain evidence="5 6">JCM 12140</strain>
    </source>
</reference>
<dbReference type="SUPFAM" id="SSF69754">
    <property type="entry name" value="Ribosome binding protein Y (YfiA homologue)"/>
    <property type="match status" value="1"/>
</dbReference>
<comment type="function">
    <text evidence="2">Required for dimerization of active 70S ribosomes into 100S ribosomes in stationary phase; 100S ribosomes are translationally inactive and sometimes present during exponential growth.</text>
</comment>
<dbReference type="InterPro" id="IPR038416">
    <property type="entry name" value="Ribosom_S30AE_C_sf"/>
</dbReference>
<comment type="caution">
    <text evidence="5">The sequence shown here is derived from an EMBL/GenBank/DDBJ whole genome shotgun (WGS) entry which is preliminary data.</text>
</comment>
<dbReference type="InterPro" id="IPR032528">
    <property type="entry name" value="Ribosom_S30AE_C"/>
</dbReference>
<keyword evidence="2" id="KW-0963">Cytoplasm</keyword>
<feature type="compositionally biased region" description="Basic and acidic residues" evidence="3">
    <location>
        <begin position="1"/>
        <end position="16"/>
    </location>
</feature>
<name>A0ABN1ZH10_9MICO</name>
<dbReference type="Proteomes" id="UP001501742">
    <property type="component" value="Unassembled WGS sequence"/>
</dbReference>
<evidence type="ECO:0000256" key="3">
    <source>
        <dbReference type="SAM" id="MobiDB-lite"/>
    </source>
</evidence>
<dbReference type="NCBIfam" id="TIGR00741">
    <property type="entry name" value="yfiA"/>
    <property type="match status" value="1"/>
</dbReference>
<protein>
    <recommendedName>
        <fullName evidence="2">Ribosome hibernation promoting factor</fullName>
        <shortName evidence="2">HPF</shortName>
    </recommendedName>
</protein>
<dbReference type="InterPro" id="IPR036567">
    <property type="entry name" value="RHF-like"/>
</dbReference>
<evidence type="ECO:0000259" key="4">
    <source>
        <dbReference type="Pfam" id="PF16321"/>
    </source>
</evidence>
<dbReference type="EMBL" id="BAAAJX010000017">
    <property type="protein sequence ID" value="GAA1494859.1"/>
    <property type="molecule type" value="Genomic_DNA"/>
</dbReference>
<dbReference type="PANTHER" id="PTHR33231">
    <property type="entry name" value="30S RIBOSOMAL PROTEIN"/>
    <property type="match status" value="1"/>
</dbReference>
<dbReference type="HAMAP" id="MF_00839">
    <property type="entry name" value="HPF"/>
    <property type="match status" value="1"/>
</dbReference>
<dbReference type="PANTHER" id="PTHR33231:SF1">
    <property type="entry name" value="30S RIBOSOMAL PROTEIN"/>
    <property type="match status" value="1"/>
</dbReference>
<evidence type="ECO:0000256" key="1">
    <source>
        <dbReference type="ARBA" id="ARBA00022845"/>
    </source>
</evidence>
<accession>A0ABN1ZH10</accession>
<comment type="subunit">
    <text evidence="2">Interacts with 100S ribosomes.</text>
</comment>
<dbReference type="Gene3D" id="3.30.505.50">
    <property type="entry name" value="Sigma 54 modulation/S30EA ribosomal protein, C-terminal domain"/>
    <property type="match status" value="1"/>
</dbReference>
<evidence type="ECO:0000313" key="5">
    <source>
        <dbReference type="EMBL" id="GAA1494859.1"/>
    </source>
</evidence>
<gene>
    <name evidence="2" type="primary">hpf</name>
    <name evidence="5" type="ORF">GCM10009627_32050</name>
</gene>
<dbReference type="Pfam" id="PF02482">
    <property type="entry name" value="Ribosomal_S30AE"/>
    <property type="match status" value="1"/>
</dbReference>
<keyword evidence="6" id="KW-1185">Reference proteome</keyword>
<dbReference type="Pfam" id="PF16321">
    <property type="entry name" value="Ribosom_S30AE_C"/>
    <property type="match status" value="1"/>
</dbReference>
<evidence type="ECO:0000256" key="2">
    <source>
        <dbReference type="HAMAP-Rule" id="MF_00839"/>
    </source>
</evidence>
<sequence>MPDEREHEREREHEQQPDPDVAWASGGGLRHAGPHRHGASPQGLASRQGVGVRRTQANRRVWMGAAMDVTITGRNVGVTDRFRAYVEQKSEKIDVLADRALAFEVRVSRHHEKSSGAQGEDRVELTLIGPGPLVRAESAASDKYAAFDLAFARIAERLRRARDRKKVHRGRHRPTSVAEAAGAAFEGMGVEPADGKLIETVATGAVPVVDVDQEAAHEEEDAAYSPVVIRQKVFEAAPMTVDDALYHMELVGHDFYLFVDSETHRPSVVYRRKGWDYGVIGIDENPGADARGSEHVLVEETVSATA</sequence>
<evidence type="ECO:0000313" key="6">
    <source>
        <dbReference type="Proteomes" id="UP001501742"/>
    </source>
</evidence>
<keyword evidence="1 2" id="KW-0810">Translation regulation</keyword>
<dbReference type="CDD" id="cd00552">
    <property type="entry name" value="RaiA"/>
    <property type="match status" value="1"/>
</dbReference>
<dbReference type="InterPro" id="IPR050574">
    <property type="entry name" value="HPF/YfiA_ribosome-assoc"/>
</dbReference>
<dbReference type="Gene3D" id="3.30.160.100">
    <property type="entry name" value="Ribosome hibernation promotion factor-like"/>
    <property type="match status" value="1"/>
</dbReference>
<organism evidence="5 6">
    <name type="scientific">Curtobacterium herbarum</name>
    <dbReference type="NCBI Taxonomy" id="150122"/>
    <lineage>
        <taxon>Bacteria</taxon>
        <taxon>Bacillati</taxon>
        <taxon>Actinomycetota</taxon>
        <taxon>Actinomycetes</taxon>
        <taxon>Micrococcales</taxon>
        <taxon>Microbacteriaceae</taxon>
        <taxon>Curtobacterium</taxon>
    </lineage>
</organism>
<dbReference type="InterPro" id="IPR003489">
    <property type="entry name" value="RHF/RaiA"/>
</dbReference>